<sequence length="516" mass="58343">MSEPRLGNVITLLIPARSYKINCAWTKEKLMPGIEQFACRLLLLFEQLYPSELQSYFGLNDREREVLLDSLLANRLINVNPEGHVEASSFLRKHASSNEGKPTLVKYQEQTEDVAFDLLTLSVCKPQQHRRLTSGLPELLPRDKLDVDTSSIIEAFSTQYRHHLMLSRNNDYERQRTQLYKVMGCSSNEMVQIPVDVEISYNAVHNSPPQKFTCSYERIGNNRIPLANELEAHIADFLGEQLLNESGLNCTDYCQLVHDPVLERFSNGYQFDYSGWLEAREKRNTGYGCNRTFGILGAVYLPDNAKRFISELKDTLRIQESSITPKAIWYSSDVPLWGANSSQLARFNRDLGDILDNNPEAQGGGVTLLHSSKTNGESRLKRKQHLGRFANGVSLSSEAKFDRLELLLIPGVIGVVQYHGQPHMDSALTLPIGYITTEPERLQLLEFLLSKRIDGATASINWNDSKCDNLSSLLPDNLLIKLDKKSGCEVEQAIRREQKSLNKNAARAILSLRNKS</sequence>
<evidence type="ECO:0000313" key="2">
    <source>
        <dbReference type="Proteomes" id="UP000435323"/>
    </source>
</evidence>
<dbReference type="EMBL" id="WOBO01000004">
    <property type="protein sequence ID" value="MUK44478.1"/>
    <property type="molecule type" value="Genomic_DNA"/>
</dbReference>
<organism evidence="1 2">
    <name type="scientific">Aliivibrio fischeri</name>
    <name type="common">Vibrio fischeri</name>
    <dbReference type="NCBI Taxonomy" id="668"/>
    <lineage>
        <taxon>Bacteria</taxon>
        <taxon>Pseudomonadati</taxon>
        <taxon>Pseudomonadota</taxon>
        <taxon>Gammaproteobacteria</taxon>
        <taxon>Vibrionales</taxon>
        <taxon>Vibrionaceae</taxon>
        <taxon>Aliivibrio</taxon>
    </lineage>
</organism>
<dbReference type="Proteomes" id="UP000435323">
    <property type="component" value="Unassembled WGS sequence"/>
</dbReference>
<dbReference type="AlphaFoldDB" id="A0A6N3YW77"/>
<gene>
    <name evidence="1" type="ORF">GNP77_03695</name>
</gene>
<comment type="caution">
    <text evidence="1">The sequence shown here is derived from an EMBL/GenBank/DDBJ whole genome shotgun (WGS) entry which is preliminary data.</text>
</comment>
<evidence type="ECO:0000313" key="1">
    <source>
        <dbReference type="EMBL" id="MUK44478.1"/>
    </source>
</evidence>
<dbReference type="RefSeq" id="WP_155657144.1">
    <property type="nucleotide sequence ID" value="NZ_WOBO01000004.1"/>
</dbReference>
<reference evidence="1 2" key="1">
    <citation type="submission" date="2019-11" db="EMBL/GenBank/DDBJ databases">
        <title>Using colonization assays and comparative genomics to discover symbiosis behaviors and factors in Vibrio fischeri.</title>
        <authorList>
            <person name="Bongrand C."/>
            <person name="Moriano-Gutierrez S."/>
            <person name="Arevalo P."/>
            <person name="Mcfall-Ngai M."/>
            <person name="Visick K."/>
            <person name="Polz M.F."/>
            <person name="Ruby E.G."/>
        </authorList>
    </citation>
    <scope>NUCLEOTIDE SEQUENCE [LARGE SCALE GENOMIC DNA]</scope>
    <source>
        <strain evidence="2">emors.3.2</strain>
    </source>
</reference>
<protein>
    <submittedName>
        <fullName evidence="1">Uncharacterized protein</fullName>
    </submittedName>
</protein>
<name>A0A6N3YW77_ALIFS</name>
<accession>A0A6N3YW77</accession>
<proteinExistence type="predicted"/>